<dbReference type="AlphaFoldDB" id="A0A1F6CTJ3"/>
<accession>A0A1F6CTJ3</accession>
<organism evidence="1 2">
    <name type="scientific">Candidatus Kaiserbacteria bacterium RIFCSPHIGHO2_01_FULL_53_29</name>
    <dbReference type="NCBI Taxonomy" id="1798480"/>
    <lineage>
        <taxon>Bacteria</taxon>
        <taxon>Candidatus Kaiseribacteriota</taxon>
    </lineage>
</organism>
<reference evidence="1 2" key="1">
    <citation type="journal article" date="2016" name="Nat. Commun.">
        <title>Thousands of microbial genomes shed light on interconnected biogeochemical processes in an aquifer system.</title>
        <authorList>
            <person name="Anantharaman K."/>
            <person name="Brown C.T."/>
            <person name="Hug L.A."/>
            <person name="Sharon I."/>
            <person name="Castelle C.J."/>
            <person name="Probst A.J."/>
            <person name="Thomas B.C."/>
            <person name="Singh A."/>
            <person name="Wilkins M.J."/>
            <person name="Karaoz U."/>
            <person name="Brodie E.L."/>
            <person name="Williams K.H."/>
            <person name="Hubbard S.S."/>
            <person name="Banfield J.F."/>
        </authorList>
    </citation>
    <scope>NUCLEOTIDE SEQUENCE [LARGE SCALE GENOMIC DNA]</scope>
</reference>
<protein>
    <submittedName>
        <fullName evidence="1">Uncharacterized protein</fullName>
    </submittedName>
</protein>
<gene>
    <name evidence="1" type="ORF">A2851_05605</name>
</gene>
<evidence type="ECO:0000313" key="1">
    <source>
        <dbReference type="EMBL" id="OGG52483.1"/>
    </source>
</evidence>
<comment type="caution">
    <text evidence="1">The sequence shown here is derived from an EMBL/GenBank/DDBJ whole genome shotgun (WGS) entry which is preliminary data.</text>
</comment>
<dbReference type="STRING" id="1798480.A2851_05605"/>
<dbReference type="Proteomes" id="UP000176863">
    <property type="component" value="Unassembled WGS sequence"/>
</dbReference>
<proteinExistence type="predicted"/>
<sequence length="193" mass="22223">MLKRGTLGKVYDYYFNTPWDRNELRQAFRAFLDEKVSISEATEKIGIEHEGYFNEWFLYDYAWKDGTTTLEHFVRDNPLRLSTTEMVFYETLLKTNRYGLFEVLGIEPLTSMTLKDLQSGTKYTVAEVKATMHTPIKAVFFARVADVGGHYEMVGADSIILGSFGSGLKKVVRTWEDKLTPKDAHRIARANKK</sequence>
<evidence type="ECO:0000313" key="2">
    <source>
        <dbReference type="Proteomes" id="UP000176863"/>
    </source>
</evidence>
<dbReference type="EMBL" id="MFKT01000029">
    <property type="protein sequence ID" value="OGG52483.1"/>
    <property type="molecule type" value="Genomic_DNA"/>
</dbReference>
<name>A0A1F6CTJ3_9BACT</name>